<dbReference type="InterPro" id="IPR029071">
    <property type="entry name" value="Ubiquitin-like_domsf"/>
</dbReference>
<dbReference type="GO" id="GO:0000398">
    <property type="term" value="P:mRNA splicing, via spliceosome"/>
    <property type="evidence" value="ECO:0007669"/>
    <property type="project" value="InterPro"/>
</dbReference>
<dbReference type="Pfam" id="PF18036">
    <property type="entry name" value="Ubiquitin_4"/>
    <property type="match status" value="1"/>
</dbReference>
<proteinExistence type="predicted"/>
<reference evidence="2 3" key="3">
    <citation type="journal article" date="2010" name="BMC Genomics">
        <title>Transcriptome sequencing and comparative analysis of cucumber flowers with different sex types.</title>
        <authorList>
            <person name="Guo S."/>
            <person name="Zheng Y."/>
            <person name="Joung J.G."/>
            <person name="Liu S."/>
            <person name="Zhang Z."/>
            <person name="Crasta O.R."/>
            <person name="Sobral B.W."/>
            <person name="Xu Y."/>
            <person name="Huang S."/>
            <person name="Fei Z."/>
        </authorList>
    </citation>
    <scope>NUCLEOTIDE SEQUENCE [LARGE SCALE GENOMIC DNA]</scope>
    <source>
        <strain evidence="3">cv. 9930</strain>
    </source>
</reference>
<dbReference type="Proteomes" id="UP000029981">
    <property type="component" value="Chromosome 4"/>
</dbReference>
<dbReference type="PANTHER" id="PTHR14942">
    <property type="entry name" value="U11/U12 SMALL NUCLEAR RIBONUCLEOPROTEIN 25 KDA PROTEIN"/>
    <property type="match status" value="1"/>
</dbReference>
<dbReference type="KEGG" id="csv:101206096"/>
<dbReference type="CDD" id="cd17058">
    <property type="entry name" value="Ubl_SNRNP25"/>
    <property type="match status" value="1"/>
</dbReference>
<reference evidence="2 3" key="4">
    <citation type="journal article" date="2011" name="BMC Genomics">
        <title>RNA-Seq improves annotation of protein-coding genes in the cucumber genome.</title>
        <authorList>
            <person name="Li Z."/>
            <person name="Zhang Z."/>
            <person name="Yan P."/>
            <person name="Huang S."/>
            <person name="Fei Z."/>
            <person name="Lin K."/>
        </authorList>
    </citation>
    <scope>NUCLEOTIDE SEQUENCE [LARGE SCALE GENOMIC DNA]</scope>
    <source>
        <strain evidence="3">cv. 9930</strain>
    </source>
</reference>
<reference evidence="2 3" key="2">
    <citation type="journal article" date="2009" name="PLoS ONE">
        <title>An integrated genetic and cytogenetic map of the cucumber genome.</title>
        <authorList>
            <person name="Ren Y."/>
            <person name="Zhang Z."/>
            <person name="Liu J."/>
            <person name="Staub J.E."/>
            <person name="Han Y."/>
            <person name="Cheng Z."/>
            <person name="Li X."/>
            <person name="Lu J."/>
            <person name="Miao H."/>
            <person name="Kang H."/>
            <person name="Xie B."/>
            <person name="Gu X."/>
            <person name="Wang X."/>
            <person name="Du Y."/>
            <person name="Jin W."/>
            <person name="Huang S."/>
        </authorList>
    </citation>
    <scope>NUCLEOTIDE SEQUENCE [LARGE SCALE GENOMIC DNA]</scope>
    <source>
        <strain evidence="3">cv. 9930</strain>
    </source>
</reference>
<protein>
    <recommendedName>
        <fullName evidence="1">SNRNP25 ubiquitin-like domain-containing protein</fullName>
    </recommendedName>
</protein>
<gene>
    <name evidence="2" type="ORF">Csa_4G006470</name>
</gene>
<dbReference type="InterPro" id="IPR039690">
    <property type="entry name" value="SNRNP25"/>
</dbReference>
<evidence type="ECO:0000259" key="1">
    <source>
        <dbReference type="Pfam" id="PF18036"/>
    </source>
</evidence>
<dbReference type="eggNOG" id="ENOG502S01M">
    <property type="taxonomic scope" value="Eukaryota"/>
</dbReference>
<dbReference type="OMA" id="DKTHIRD"/>
<organism evidence="2 3">
    <name type="scientific">Cucumis sativus</name>
    <name type="common">Cucumber</name>
    <dbReference type="NCBI Taxonomy" id="3659"/>
    <lineage>
        <taxon>Eukaryota</taxon>
        <taxon>Viridiplantae</taxon>
        <taxon>Streptophyta</taxon>
        <taxon>Embryophyta</taxon>
        <taxon>Tracheophyta</taxon>
        <taxon>Spermatophyta</taxon>
        <taxon>Magnoliopsida</taxon>
        <taxon>eudicotyledons</taxon>
        <taxon>Gunneridae</taxon>
        <taxon>Pentapetalae</taxon>
        <taxon>rosids</taxon>
        <taxon>fabids</taxon>
        <taxon>Cucurbitales</taxon>
        <taxon>Cucurbitaceae</taxon>
        <taxon>Benincaseae</taxon>
        <taxon>Cucumis</taxon>
    </lineage>
</organism>
<dbReference type="Gene3D" id="3.10.20.90">
    <property type="entry name" value="Phosphatidylinositol 3-kinase Catalytic Subunit, Chain A, domain 1"/>
    <property type="match status" value="1"/>
</dbReference>
<dbReference type="InterPro" id="IPR040610">
    <property type="entry name" value="SNRNP25_ubiquitin"/>
</dbReference>
<feature type="domain" description="SNRNP25 ubiquitin-like" evidence="1">
    <location>
        <begin position="57"/>
        <end position="141"/>
    </location>
</feature>
<sequence>MPTSSPRPDRTKIANLWRFTRFIDYRCFAPPTLDFDPDSDALSRRPYRLLPRQDHIDLFVLKLDGSVFGIRVSRNSTVADLKRAIEKVFDSPGGSEHYKITWSLIWGHFCLCYEGEKLIDDKTCIKGYGIKDGDQLQFIRHMSINCLSMKKDRKNQTVPCKAMLFLSPESKAVEENQADGQDDFKDYQVHRDDSNREEVASVARAGFQLANLFKGRVLYSRIWGFCKSASEGRNRASSAFRIA</sequence>
<reference evidence="2 3" key="1">
    <citation type="journal article" date="2009" name="Nat. Genet.">
        <title>The genome of the cucumber, Cucumis sativus L.</title>
        <authorList>
            <person name="Huang S."/>
            <person name="Li R."/>
            <person name="Zhang Z."/>
            <person name="Li L."/>
            <person name="Gu X."/>
            <person name="Fan W."/>
            <person name="Lucas W.J."/>
            <person name="Wang X."/>
            <person name="Xie B."/>
            <person name="Ni P."/>
            <person name="Ren Y."/>
            <person name="Zhu H."/>
            <person name="Li J."/>
            <person name="Lin K."/>
            <person name="Jin W."/>
            <person name="Fei Z."/>
            <person name="Li G."/>
            <person name="Staub J."/>
            <person name="Kilian A."/>
            <person name="van der Vossen E.A."/>
            <person name="Wu Y."/>
            <person name="Guo J."/>
            <person name="He J."/>
            <person name="Jia Z."/>
            <person name="Ren Y."/>
            <person name="Tian G."/>
            <person name="Lu Y."/>
            <person name="Ruan J."/>
            <person name="Qian W."/>
            <person name="Wang M."/>
            <person name="Huang Q."/>
            <person name="Li B."/>
            <person name="Xuan Z."/>
            <person name="Cao J."/>
            <person name="Asan"/>
            <person name="Wu Z."/>
            <person name="Zhang J."/>
            <person name="Cai Q."/>
            <person name="Bai Y."/>
            <person name="Zhao B."/>
            <person name="Han Y."/>
            <person name="Li Y."/>
            <person name="Li X."/>
            <person name="Wang S."/>
            <person name="Shi Q."/>
            <person name="Liu S."/>
            <person name="Cho W.K."/>
            <person name="Kim J.Y."/>
            <person name="Xu Y."/>
            <person name="Heller-Uszynska K."/>
            <person name="Miao H."/>
            <person name="Cheng Z."/>
            <person name="Zhang S."/>
            <person name="Wu J."/>
            <person name="Yang Y."/>
            <person name="Kang H."/>
            <person name="Li M."/>
            <person name="Liang H."/>
            <person name="Ren X."/>
            <person name="Shi Z."/>
            <person name="Wen M."/>
            <person name="Jian M."/>
            <person name="Yang H."/>
            <person name="Zhang G."/>
            <person name="Yang Z."/>
            <person name="Chen R."/>
            <person name="Liu S."/>
            <person name="Li J."/>
            <person name="Ma L."/>
            <person name="Liu H."/>
            <person name="Zhou Y."/>
            <person name="Zhao J."/>
            <person name="Fang X."/>
            <person name="Li G."/>
            <person name="Fang L."/>
            <person name="Li Y."/>
            <person name="Liu D."/>
            <person name="Zheng H."/>
            <person name="Zhang Y."/>
            <person name="Qin N."/>
            <person name="Li Z."/>
            <person name="Yang G."/>
            <person name="Yang S."/>
            <person name="Bolund L."/>
            <person name="Kristiansen K."/>
            <person name="Zheng H."/>
            <person name="Li S."/>
            <person name="Zhang X."/>
            <person name="Yang H."/>
            <person name="Wang J."/>
            <person name="Sun R."/>
            <person name="Zhang B."/>
            <person name="Jiang S."/>
            <person name="Wang J."/>
            <person name="Du Y."/>
            <person name="Li S."/>
        </authorList>
    </citation>
    <scope>NUCLEOTIDE SEQUENCE [LARGE SCALE GENOMIC DNA]</scope>
    <source>
        <strain evidence="3">cv. 9930</strain>
    </source>
</reference>
<dbReference type="EMBL" id="CM002925">
    <property type="protein sequence ID" value="KGN52940.1"/>
    <property type="molecule type" value="Genomic_DNA"/>
</dbReference>
<keyword evidence="3" id="KW-1185">Reference proteome</keyword>
<accession>A0A0A0KTJ1</accession>
<evidence type="ECO:0000313" key="2">
    <source>
        <dbReference type="EMBL" id="KGN52940.1"/>
    </source>
</evidence>
<dbReference type="PANTHER" id="PTHR14942:SF9">
    <property type="entry name" value="OS02G0188500 PROTEIN"/>
    <property type="match status" value="1"/>
</dbReference>
<dbReference type="STRING" id="3659.A0A0A0KTJ1"/>
<evidence type="ECO:0000313" key="3">
    <source>
        <dbReference type="Proteomes" id="UP000029981"/>
    </source>
</evidence>
<name>A0A0A0KTJ1_CUCSA</name>
<dbReference type="OrthoDB" id="72819at2759"/>
<dbReference type="Gramene" id="KGN52940">
    <property type="protein sequence ID" value="KGN52940"/>
    <property type="gene ID" value="Csa_4G006470"/>
</dbReference>
<dbReference type="SUPFAM" id="SSF54236">
    <property type="entry name" value="Ubiquitin-like"/>
    <property type="match status" value="1"/>
</dbReference>
<dbReference type="AlphaFoldDB" id="A0A0A0KTJ1"/>